<accession>A0A2S7DJ70</accession>
<dbReference type="EMBL" id="JAFFQI010000168">
    <property type="protein sequence ID" value="MCD0265177.1"/>
    <property type="molecule type" value="Genomic_DNA"/>
</dbReference>
<dbReference type="GO" id="GO:0006508">
    <property type="term" value="P:proteolysis"/>
    <property type="evidence" value="ECO:0007669"/>
    <property type="project" value="UniProtKB-KW"/>
</dbReference>
<gene>
    <name evidence="3" type="ORF">JWH11_01715</name>
    <name evidence="4" type="ORF">XmelCFBP4644_05215</name>
</gene>
<feature type="transmembrane region" description="Helical" evidence="1">
    <location>
        <begin position="203"/>
        <end position="223"/>
    </location>
</feature>
<dbReference type="OrthoDB" id="193898at2"/>
<dbReference type="PANTHER" id="PTHR39430">
    <property type="entry name" value="MEMBRANE-ASSOCIATED PROTEASE-RELATED"/>
    <property type="match status" value="1"/>
</dbReference>
<feature type="transmembrane region" description="Helical" evidence="1">
    <location>
        <begin position="243"/>
        <end position="262"/>
    </location>
</feature>
<dbReference type="GO" id="GO:0004175">
    <property type="term" value="F:endopeptidase activity"/>
    <property type="evidence" value="ECO:0007669"/>
    <property type="project" value="UniProtKB-ARBA"/>
</dbReference>
<evidence type="ECO:0000313" key="6">
    <source>
        <dbReference type="Proteomes" id="UP001430396"/>
    </source>
</evidence>
<proteinExistence type="predicted"/>
<dbReference type="RefSeq" id="WP_104585890.1">
    <property type="nucleotide sequence ID" value="NZ_JAFFQH010000157.1"/>
</dbReference>
<feature type="domain" description="CAAX prenyl protease 2/Lysostaphin resistance protein A-like" evidence="2">
    <location>
        <begin position="147"/>
        <end position="239"/>
    </location>
</feature>
<dbReference type="Proteomes" id="UP001430396">
    <property type="component" value="Unassembled WGS sequence"/>
</dbReference>
<dbReference type="GO" id="GO:0008237">
    <property type="term" value="F:metallopeptidase activity"/>
    <property type="evidence" value="ECO:0007669"/>
    <property type="project" value="UniProtKB-KW"/>
</dbReference>
<dbReference type="GO" id="GO:0080120">
    <property type="term" value="P:CAAX-box protein maturation"/>
    <property type="evidence" value="ECO:0007669"/>
    <property type="project" value="UniProtKB-ARBA"/>
</dbReference>
<keyword evidence="1" id="KW-0472">Membrane</keyword>
<evidence type="ECO:0000259" key="2">
    <source>
        <dbReference type="Pfam" id="PF02517"/>
    </source>
</evidence>
<dbReference type="AlphaFoldDB" id="A0A2S7DJ70"/>
<organism evidence="4 5">
    <name type="scientific">Xanthomonas melonis</name>
    <dbReference type="NCBI Taxonomy" id="56456"/>
    <lineage>
        <taxon>Bacteria</taxon>
        <taxon>Pseudomonadati</taxon>
        <taxon>Pseudomonadota</taxon>
        <taxon>Gammaproteobacteria</taxon>
        <taxon>Lysobacterales</taxon>
        <taxon>Lysobacteraceae</taxon>
        <taxon>Xanthomonas</taxon>
    </lineage>
</organism>
<dbReference type="Pfam" id="PF02517">
    <property type="entry name" value="Rce1-like"/>
    <property type="match status" value="1"/>
</dbReference>
<keyword evidence="1" id="KW-0812">Transmembrane</keyword>
<keyword evidence="4" id="KW-0645">Protease</keyword>
<protein>
    <submittedName>
        <fullName evidence="3 4">CPBP family intramembrane metalloprotease</fullName>
    </submittedName>
</protein>
<feature type="transmembrane region" description="Helical" evidence="1">
    <location>
        <begin position="114"/>
        <end position="135"/>
    </location>
</feature>
<evidence type="ECO:0000256" key="1">
    <source>
        <dbReference type="SAM" id="Phobius"/>
    </source>
</evidence>
<keyword evidence="6" id="KW-1185">Reference proteome</keyword>
<feature type="transmembrane region" description="Helical" evidence="1">
    <location>
        <begin position="282"/>
        <end position="300"/>
    </location>
</feature>
<sequence>MHAMTQSPSPVAASAATHASQSIELGERGVLRPGRLRWLRACAWATLLFFLVAVPTGIVTRLLGSFWPKTDEPVQFAVSAFGALVALGIYTLAVRLGERRTPSEIALRPMLPQLVIGLLAGAAMFSAVMGIMALFGLYDIQPTGPASAWTPLRQALQAGIVEELMMRAAILRLLWRAFGPWAAFAVSSAIFGLSHLGNPNATVLAAICIALEAGVMLGAFYALTGRIWVSIGAHIAWNFTQGYLFGAAVSGITSGAAIARSVPNPAMPEMLTGGVFGPEASLPAALVCLVVGLSIVWMAWRAGRFATR</sequence>
<dbReference type="EMBL" id="MDEH01000002">
    <property type="protein sequence ID" value="PPU73859.1"/>
    <property type="molecule type" value="Genomic_DNA"/>
</dbReference>
<comment type="caution">
    <text evidence="4">The sequence shown here is derived from an EMBL/GenBank/DDBJ whole genome shotgun (WGS) entry which is preliminary data.</text>
</comment>
<dbReference type="PANTHER" id="PTHR39430:SF1">
    <property type="entry name" value="PROTEASE"/>
    <property type="match status" value="1"/>
</dbReference>
<keyword evidence="1" id="KW-1133">Transmembrane helix</keyword>
<evidence type="ECO:0000313" key="5">
    <source>
        <dbReference type="Proteomes" id="UP000239865"/>
    </source>
</evidence>
<name>A0A2S7DJ70_9XANT</name>
<feature type="transmembrane region" description="Helical" evidence="1">
    <location>
        <begin position="41"/>
        <end position="62"/>
    </location>
</feature>
<reference evidence="4 5" key="1">
    <citation type="submission" date="2016-08" db="EMBL/GenBank/DDBJ databases">
        <authorList>
            <person name="Seilhamer J.J."/>
        </authorList>
    </citation>
    <scope>NUCLEOTIDE SEQUENCE [LARGE SCALE GENOMIC DNA]</scope>
    <source>
        <strain evidence="4 5">CFBP4644</strain>
    </source>
</reference>
<dbReference type="Proteomes" id="UP000239865">
    <property type="component" value="Unassembled WGS sequence"/>
</dbReference>
<evidence type="ECO:0000313" key="4">
    <source>
        <dbReference type="EMBL" id="PPU73859.1"/>
    </source>
</evidence>
<keyword evidence="4" id="KW-0482">Metalloprotease</keyword>
<evidence type="ECO:0000313" key="3">
    <source>
        <dbReference type="EMBL" id="MCD0265177.1"/>
    </source>
</evidence>
<keyword evidence="4" id="KW-0378">Hydrolase</keyword>
<dbReference type="InterPro" id="IPR003675">
    <property type="entry name" value="Rce1/LyrA-like_dom"/>
</dbReference>
<reference evidence="3" key="2">
    <citation type="submission" date="2021-02" db="EMBL/GenBank/DDBJ databases">
        <title>Copper resistance gene diversity in local Xanthomonas species at agrochemical polluted sites in Trinidad, Trinidad and Tobago.</title>
        <authorList>
            <person name="Ramnarine S.D.B.J."/>
            <person name="Ramsubhag A."/>
            <person name="Jayaraman J."/>
        </authorList>
    </citation>
    <scope>NUCLEOTIDE SEQUENCE</scope>
    <source>
        <strain evidence="3">CaNP6A</strain>
    </source>
</reference>
<feature type="transmembrane region" description="Helical" evidence="1">
    <location>
        <begin position="74"/>
        <end position="93"/>
    </location>
</feature>